<reference evidence="3" key="1">
    <citation type="journal article" date="2021" name="Nat. Commun.">
        <title>Genomic analyses provide insights into spinach domestication and the genetic basis of agronomic traits.</title>
        <authorList>
            <person name="Cai X."/>
            <person name="Sun X."/>
            <person name="Xu C."/>
            <person name="Sun H."/>
            <person name="Wang X."/>
            <person name="Ge C."/>
            <person name="Zhang Z."/>
            <person name="Wang Q."/>
            <person name="Fei Z."/>
            <person name="Jiao C."/>
            <person name="Wang Q."/>
        </authorList>
    </citation>
    <scope>NUCLEOTIDE SEQUENCE [LARGE SCALE GENOMIC DNA]</scope>
    <source>
        <strain evidence="3">cv. Varoflay</strain>
    </source>
</reference>
<dbReference type="Gene3D" id="3.40.50.1820">
    <property type="entry name" value="alpha/beta hydrolase"/>
    <property type="match status" value="1"/>
</dbReference>
<dbReference type="GeneID" id="110782388"/>
<dbReference type="RefSeq" id="XP_056694194.1">
    <property type="nucleotide sequence ID" value="XM_056838216.1"/>
</dbReference>
<dbReference type="Pfam" id="PF07859">
    <property type="entry name" value="Abhydrolase_3"/>
    <property type="match status" value="1"/>
</dbReference>
<accession>A0ABM3RF04</accession>
<dbReference type="InterPro" id="IPR050466">
    <property type="entry name" value="Carboxylest/Gibb_receptor"/>
</dbReference>
<dbReference type="Proteomes" id="UP000813463">
    <property type="component" value="Chromosome 3"/>
</dbReference>
<organism evidence="3 4">
    <name type="scientific">Spinacia oleracea</name>
    <name type="common">Spinach</name>
    <dbReference type="NCBI Taxonomy" id="3562"/>
    <lineage>
        <taxon>Eukaryota</taxon>
        <taxon>Viridiplantae</taxon>
        <taxon>Streptophyta</taxon>
        <taxon>Embryophyta</taxon>
        <taxon>Tracheophyta</taxon>
        <taxon>Spermatophyta</taxon>
        <taxon>Magnoliopsida</taxon>
        <taxon>eudicotyledons</taxon>
        <taxon>Gunneridae</taxon>
        <taxon>Pentapetalae</taxon>
        <taxon>Caryophyllales</taxon>
        <taxon>Chenopodiaceae</taxon>
        <taxon>Chenopodioideae</taxon>
        <taxon>Anserineae</taxon>
        <taxon>Spinacia</taxon>
    </lineage>
</organism>
<protein>
    <submittedName>
        <fullName evidence="4">Probable carboxylesterase 1</fullName>
    </submittedName>
</protein>
<name>A0ABM3RF04_SPIOL</name>
<comment type="similarity">
    <text evidence="1">Belongs to the 'GDXG' lipolytic enzyme family.</text>
</comment>
<dbReference type="InterPro" id="IPR029058">
    <property type="entry name" value="AB_hydrolase_fold"/>
</dbReference>
<feature type="domain" description="Alpha/beta hydrolase fold-3" evidence="2">
    <location>
        <begin position="93"/>
        <end position="295"/>
    </location>
</feature>
<keyword evidence="3" id="KW-1185">Reference proteome</keyword>
<proteinExistence type="inferred from homology"/>
<evidence type="ECO:0000259" key="2">
    <source>
        <dbReference type="Pfam" id="PF07859"/>
    </source>
</evidence>
<evidence type="ECO:0000313" key="4">
    <source>
        <dbReference type="RefSeq" id="XP_056694194.1"/>
    </source>
</evidence>
<dbReference type="InterPro" id="IPR013094">
    <property type="entry name" value="AB_hydrolase_3"/>
</dbReference>
<dbReference type="PANTHER" id="PTHR23024:SF582">
    <property type="entry name" value="CARBOXYLESTERASE 12-RELATED"/>
    <property type="match status" value="1"/>
</dbReference>
<dbReference type="PANTHER" id="PTHR23024">
    <property type="entry name" value="ARYLACETAMIDE DEACETYLASE"/>
    <property type="match status" value="1"/>
</dbReference>
<sequence>MSSNTNTDTNTAESEWNYSESDIAHEFLFFNVLKDGRVHVLVPPDEKVPPSFGSTVGVSIKDVEITPDVSARILLPVSASSTGAHTAQKLPVVLYIHGGGFCMRSAFSEDYTRFCSNIATEANAIVVSVEYGLFPARPIPACYDDSWAALQWLASHGNGSGPDPWINDHADLHRIFVGGDSAGGNISHTLLAKVGSTGLPGEANIKGMILIHPYFGEDDKMWMYMCPTNEGPTDRRMKPAVEDLARIGCDRVLVFLGEFDGLYGVGKMYTDELIKSGWKGTVEIVVNKEKDHCFHIPDYTDLEAVAIRRQIASFINNQG</sequence>
<reference evidence="4" key="2">
    <citation type="submission" date="2025-08" db="UniProtKB">
        <authorList>
            <consortium name="RefSeq"/>
        </authorList>
    </citation>
    <scope>IDENTIFICATION</scope>
    <source>
        <tissue evidence="4">Leaf</tissue>
    </source>
</reference>
<evidence type="ECO:0000256" key="1">
    <source>
        <dbReference type="ARBA" id="ARBA00010515"/>
    </source>
</evidence>
<gene>
    <name evidence="4" type="primary">LOC110782388</name>
</gene>
<evidence type="ECO:0000313" key="3">
    <source>
        <dbReference type="Proteomes" id="UP000813463"/>
    </source>
</evidence>
<dbReference type="SUPFAM" id="SSF53474">
    <property type="entry name" value="alpha/beta-Hydrolases"/>
    <property type="match status" value="1"/>
</dbReference>